<keyword evidence="2" id="KW-1185">Reference proteome</keyword>
<dbReference type="Proteomes" id="UP001189624">
    <property type="component" value="Chromosome 9"/>
</dbReference>
<name>A0AA86VW19_9FABA</name>
<reference evidence="1" key="1">
    <citation type="submission" date="2023-10" db="EMBL/GenBank/DDBJ databases">
        <authorList>
            <person name="Domelevo Entfellner J.-B."/>
        </authorList>
    </citation>
    <scope>NUCLEOTIDE SEQUENCE</scope>
</reference>
<dbReference type="EMBL" id="OY731406">
    <property type="protein sequence ID" value="CAJ1975579.1"/>
    <property type="molecule type" value="Genomic_DNA"/>
</dbReference>
<dbReference type="Gramene" id="rna-AYBTSS11_LOCUS27705">
    <property type="protein sequence ID" value="CAJ1975579.1"/>
    <property type="gene ID" value="gene-AYBTSS11_LOCUS27705"/>
</dbReference>
<protein>
    <submittedName>
        <fullName evidence="1">Uncharacterized protein</fullName>
    </submittedName>
</protein>
<gene>
    <name evidence="1" type="ORF">AYBTSS11_LOCUS27705</name>
</gene>
<proteinExistence type="predicted"/>
<organism evidence="1 2">
    <name type="scientific">Sphenostylis stenocarpa</name>
    <dbReference type="NCBI Taxonomy" id="92480"/>
    <lineage>
        <taxon>Eukaryota</taxon>
        <taxon>Viridiplantae</taxon>
        <taxon>Streptophyta</taxon>
        <taxon>Embryophyta</taxon>
        <taxon>Tracheophyta</taxon>
        <taxon>Spermatophyta</taxon>
        <taxon>Magnoliopsida</taxon>
        <taxon>eudicotyledons</taxon>
        <taxon>Gunneridae</taxon>
        <taxon>Pentapetalae</taxon>
        <taxon>rosids</taxon>
        <taxon>fabids</taxon>
        <taxon>Fabales</taxon>
        <taxon>Fabaceae</taxon>
        <taxon>Papilionoideae</taxon>
        <taxon>50 kb inversion clade</taxon>
        <taxon>NPAAA clade</taxon>
        <taxon>indigoferoid/millettioid clade</taxon>
        <taxon>Phaseoleae</taxon>
        <taxon>Sphenostylis</taxon>
    </lineage>
</organism>
<evidence type="ECO:0000313" key="1">
    <source>
        <dbReference type="EMBL" id="CAJ1975579.1"/>
    </source>
</evidence>
<dbReference type="AlphaFoldDB" id="A0AA86VW19"/>
<sequence>MSEGRTCLTRWLLPRVCVASYGPRVYYQAGPLRHMVPAHSRVLRCLVEEKRNWRIRRVSFIAHFRKTSFSRFDSSTRRRSFGLLMSSAIAHSIPQCHRFDPTEHHVVL</sequence>
<evidence type="ECO:0000313" key="2">
    <source>
        <dbReference type="Proteomes" id="UP001189624"/>
    </source>
</evidence>
<accession>A0AA86VW19</accession>